<dbReference type="Pfam" id="PF07589">
    <property type="entry name" value="PEP-CTERM"/>
    <property type="match status" value="1"/>
</dbReference>
<reference evidence="2" key="1">
    <citation type="submission" date="2020-02" db="EMBL/GenBank/DDBJ databases">
        <authorList>
            <person name="Meier V. D."/>
        </authorList>
    </citation>
    <scope>NUCLEOTIDE SEQUENCE</scope>
    <source>
        <strain evidence="2">AVDCRST_MAG81</strain>
    </source>
</reference>
<dbReference type="EMBL" id="CADCWO010000002">
    <property type="protein sequence ID" value="CAA9552715.1"/>
    <property type="molecule type" value="Genomic_DNA"/>
</dbReference>
<protein>
    <recommendedName>
        <fullName evidence="1">Ice-binding protein C-terminal domain-containing protein</fullName>
    </recommendedName>
</protein>
<dbReference type="NCBIfam" id="NF038122">
    <property type="entry name" value="metallo_LGF"/>
    <property type="match status" value="1"/>
</dbReference>
<dbReference type="InterPro" id="IPR024079">
    <property type="entry name" value="MetalloPept_cat_dom_sf"/>
</dbReference>
<dbReference type="GO" id="GO:0008237">
    <property type="term" value="F:metallopeptidase activity"/>
    <property type="evidence" value="ECO:0007669"/>
    <property type="project" value="InterPro"/>
</dbReference>
<evidence type="ECO:0000259" key="1">
    <source>
        <dbReference type="Pfam" id="PF07589"/>
    </source>
</evidence>
<evidence type="ECO:0000313" key="2">
    <source>
        <dbReference type="EMBL" id="CAA9552715.1"/>
    </source>
</evidence>
<dbReference type="InterPro" id="IPR013424">
    <property type="entry name" value="Ice-binding_C"/>
</dbReference>
<accession>A0A6J4UK12</accession>
<dbReference type="AlphaFoldDB" id="A0A6J4UK12"/>
<sequence length="361" mass="37958">MAQALTFNFSAAPGTPTEVISGFTAAGNLWSSKFVDDVTVNVDIGTSSLATGTTGSTSAMYYAEPYNSIRTNLQNQVTSTDDSTAFSNLQAGPTFNLLTNYSTNNPAGSGSTTPYFDNNGSTNNTLIDLTTANAKAVGLLSNYSGSDGLIRLNSQTRWDYQPGDGITTDAVDLTGTATHELGHILGFTSGVDLLESSSGSLSEDTYHASMMDLFRFSNRSVALGKGVIDLTAQCSASTGCDQYFSIDGGVTKIANFSTGSKGDGYQASHLQEQLASLGIMDPRSNYGEQQQILENDLRLFDVIGWNRVDTLTASMTSATVPPATALTASAQEVASVPEPATNLGLLLMGIFGLILGKRKLQ</sequence>
<organism evidence="2">
    <name type="scientific">uncultured Synechococcales cyanobacterium</name>
    <dbReference type="NCBI Taxonomy" id="1936017"/>
    <lineage>
        <taxon>Bacteria</taxon>
        <taxon>Bacillati</taxon>
        <taxon>Cyanobacteriota</taxon>
        <taxon>Cyanophyceae</taxon>
        <taxon>Synechococcales</taxon>
        <taxon>environmental samples</taxon>
    </lineage>
</organism>
<proteinExistence type="predicted"/>
<gene>
    <name evidence="2" type="ORF">AVDCRST_MAG81-280</name>
</gene>
<dbReference type="SUPFAM" id="SSF55486">
    <property type="entry name" value="Metalloproteases ('zincins'), catalytic domain"/>
    <property type="match status" value="1"/>
</dbReference>
<name>A0A6J4UK12_9CYAN</name>
<feature type="domain" description="Ice-binding protein C-terminal" evidence="1">
    <location>
        <begin position="335"/>
        <end position="359"/>
    </location>
</feature>
<dbReference type="Gene3D" id="3.40.390.10">
    <property type="entry name" value="Collagenase (Catalytic Domain)"/>
    <property type="match status" value="1"/>
</dbReference>
<dbReference type="NCBIfam" id="TIGR02595">
    <property type="entry name" value="PEP_CTERM"/>
    <property type="match status" value="1"/>
</dbReference>